<reference evidence="2" key="1">
    <citation type="submission" date="2024-02" db="EMBL/GenBank/DDBJ databases">
        <authorList>
            <consortium name="ELIXIR-Norway"/>
            <consortium name="Elixir Norway"/>
        </authorList>
    </citation>
    <scope>NUCLEOTIDE SEQUENCE</scope>
</reference>
<evidence type="ECO:0000256" key="1">
    <source>
        <dbReference type="SAM" id="MobiDB-lite"/>
    </source>
</evidence>
<dbReference type="EMBL" id="OZ019899">
    <property type="protein sequence ID" value="CAK9231443.1"/>
    <property type="molecule type" value="Genomic_DNA"/>
</dbReference>
<dbReference type="PANTHER" id="PTHR35750:SF1">
    <property type="entry name" value="PHOSPHOLIPID HYDROPEROXIDE GLUTATHIONE PEROXIDASE"/>
    <property type="match status" value="1"/>
</dbReference>
<name>A0ABP0UXX0_9BRYO</name>
<dbReference type="Proteomes" id="UP001497512">
    <property type="component" value="Chromosome 7"/>
</dbReference>
<gene>
    <name evidence="2" type="ORF">CSSPTR1EN2_LOCUS20622</name>
</gene>
<feature type="region of interest" description="Disordered" evidence="1">
    <location>
        <begin position="16"/>
        <end position="37"/>
    </location>
</feature>
<organism evidence="2 3">
    <name type="scientific">Sphagnum troendelagicum</name>
    <dbReference type="NCBI Taxonomy" id="128251"/>
    <lineage>
        <taxon>Eukaryota</taxon>
        <taxon>Viridiplantae</taxon>
        <taxon>Streptophyta</taxon>
        <taxon>Embryophyta</taxon>
        <taxon>Bryophyta</taxon>
        <taxon>Sphagnophytina</taxon>
        <taxon>Sphagnopsida</taxon>
        <taxon>Sphagnales</taxon>
        <taxon>Sphagnaceae</taxon>
        <taxon>Sphagnum</taxon>
    </lineage>
</organism>
<proteinExistence type="predicted"/>
<evidence type="ECO:0000313" key="3">
    <source>
        <dbReference type="Proteomes" id="UP001497512"/>
    </source>
</evidence>
<accession>A0ABP0UXX0</accession>
<keyword evidence="3" id="KW-1185">Reference proteome</keyword>
<evidence type="ECO:0000313" key="2">
    <source>
        <dbReference type="EMBL" id="CAK9231443.1"/>
    </source>
</evidence>
<dbReference type="PANTHER" id="PTHR35750">
    <property type="entry name" value="PHOSPHOLIPID HYDROPEROXIDE GLUTATHIONE PEROXIDASE"/>
    <property type="match status" value="1"/>
</dbReference>
<sequence length="150" mass="16704">MAGLFRRLFGHVGHSHRKNEAAKKAAENVAEKKVPASTVNVPAPRERKVDPPVIRRVQHHTPVVSKCTYGNGGVQGLTWYSERLRVDDDGDIAEEFLSEVLPSGFGNRSRRARFESSRQQTRPVTLKGHVCTHDGNVHQIVETSGKSTWV</sequence>
<feature type="compositionally biased region" description="Basic and acidic residues" evidence="1">
    <location>
        <begin position="18"/>
        <end position="34"/>
    </location>
</feature>
<protein>
    <submittedName>
        <fullName evidence="2">Uncharacterized protein</fullName>
    </submittedName>
</protein>